<dbReference type="InterPro" id="IPR018712">
    <property type="entry name" value="Tle1-like_cat"/>
</dbReference>
<dbReference type="PANTHER" id="PTHR33840:SF1">
    <property type="entry name" value="TLE1 PHOSPHOLIPASE DOMAIN-CONTAINING PROTEIN"/>
    <property type="match status" value="1"/>
</dbReference>
<keyword evidence="3" id="KW-1185">Reference proteome</keyword>
<name>A0A1B4V2J0_9GAMM</name>
<proteinExistence type="predicted"/>
<evidence type="ECO:0000313" key="3">
    <source>
        <dbReference type="Proteomes" id="UP000218899"/>
    </source>
</evidence>
<dbReference type="InterPro" id="IPR029058">
    <property type="entry name" value="AB_hydrolase_fold"/>
</dbReference>
<reference evidence="2 3" key="1">
    <citation type="submission" date="2015-08" db="EMBL/GenBank/DDBJ databases">
        <title>Complete genome sequence of Sulfurifustis variabilis.</title>
        <authorList>
            <person name="Miura A."/>
            <person name="Kojima H."/>
            <person name="Fukui M."/>
        </authorList>
    </citation>
    <scope>NUCLEOTIDE SEQUENCE [LARGE SCALE GENOMIC DNA]</scope>
    <source>
        <strain evidence="3">skN76</strain>
    </source>
</reference>
<evidence type="ECO:0000313" key="2">
    <source>
        <dbReference type="EMBL" id="BAU47746.1"/>
    </source>
</evidence>
<dbReference type="AlphaFoldDB" id="A0A1B4V2J0"/>
<dbReference type="SUPFAM" id="SSF53474">
    <property type="entry name" value="alpha/beta-Hydrolases"/>
    <property type="match status" value="1"/>
</dbReference>
<dbReference type="Proteomes" id="UP000218899">
    <property type="component" value="Chromosome"/>
</dbReference>
<protein>
    <recommendedName>
        <fullName evidence="1">T6SS Phospholipase effector Tle1-like catalytic domain-containing protein</fullName>
    </recommendedName>
</protein>
<gene>
    <name evidence="2" type="ORF">SVA_1171</name>
</gene>
<dbReference type="PANTHER" id="PTHR33840">
    <property type="match status" value="1"/>
</dbReference>
<dbReference type="KEGG" id="sva:SVA_1171"/>
<sequence length="377" mass="41963">MQRNLVVCCDGTWNTPTQKDRGLVVPSNVVKMSRAIDDSDPTRQRIYYDTGVGTGRGIDRWFGGAFGVGLTDNIQQAYQWVADEYRDGDRLYLFGFSRGAYTVRSLAGLIGRCGLTPVGDAKAARKAYDLYRQASDDRRRALADAFKAGQREVRVHFLGVWDTVGSLGVPALSRYGLLRKTVRRLARGSKLAHGFHDENLGRHVAHAYHAVAIDEERGPFAPSLWKTEGAPRDNVEQVWFAGVHCNVGGGYVDAGLSDHALLWMAAKAMKAGLALDYRYLAMRVDPNCHGELRDSKTLAYHLIPDHEREIGLPNTLNERIHRSAVSRMRHPTNGYRPRSLTRALDIGVPVTDEGLDLLERIRAALYPEPPDMPKRAA</sequence>
<dbReference type="Pfam" id="PF09994">
    <property type="entry name" value="T6SS_Tle1-like_cat"/>
    <property type="match status" value="1"/>
</dbReference>
<feature type="domain" description="T6SS Phospholipase effector Tle1-like catalytic" evidence="1">
    <location>
        <begin position="3"/>
        <end position="266"/>
    </location>
</feature>
<dbReference type="OrthoDB" id="4378831at2"/>
<dbReference type="RefSeq" id="WP_096460066.1">
    <property type="nucleotide sequence ID" value="NZ_AP014936.1"/>
</dbReference>
<accession>A0A1B4V2J0</accession>
<evidence type="ECO:0000259" key="1">
    <source>
        <dbReference type="Pfam" id="PF09994"/>
    </source>
</evidence>
<organism evidence="2 3">
    <name type="scientific">Sulfurifustis variabilis</name>
    <dbReference type="NCBI Taxonomy" id="1675686"/>
    <lineage>
        <taxon>Bacteria</taxon>
        <taxon>Pseudomonadati</taxon>
        <taxon>Pseudomonadota</taxon>
        <taxon>Gammaproteobacteria</taxon>
        <taxon>Acidiferrobacterales</taxon>
        <taxon>Acidiferrobacteraceae</taxon>
        <taxon>Sulfurifustis</taxon>
    </lineage>
</organism>
<dbReference type="EMBL" id="AP014936">
    <property type="protein sequence ID" value="BAU47746.1"/>
    <property type="molecule type" value="Genomic_DNA"/>
</dbReference>